<comment type="caution">
    <text evidence="1">The sequence shown here is derived from an EMBL/GenBank/DDBJ whole genome shotgun (WGS) entry which is preliminary data.</text>
</comment>
<sequence>MVKLQTADVATFLETHINGHPDLNGLCRARAPRRPNPRILVYDVPTLPRDRGEQEAHFLEKLRLSNSFPEGGSFCSLSVAGQRVCAALGSFLRPSCLPLHSSN</sequence>
<accession>A0A4Y2MHW9</accession>
<dbReference type="Proteomes" id="UP000499080">
    <property type="component" value="Unassembled WGS sequence"/>
</dbReference>
<reference evidence="1 2" key="1">
    <citation type="journal article" date="2019" name="Sci. Rep.">
        <title>Orb-weaving spider Araneus ventricosus genome elucidates the spidroin gene catalogue.</title>
        <authorList>
            <person name="Kono N."/>
            <person name="Nakamura H."/>
            <person name="Ohtoshi R."/>
            <person name="Moran D.A.P."/>
            <person name="Shinohara A."/>
            <person name="Yoshida Y."/>
            <person name="Fujiwara M."/>
            <person name="Mori M."/>
            <person name="Tomita M."/>
            <person name="Arakawa K."/>
        </authorList>
    </citation>
    <scope>NUCLEOTIDE SEQUENCE [LARGE SCALE GENOMIC DNA]</scope>
</reference>
<gene>
    <name evidence="1" type="ORF">AVEN_270368_1</name>
</gene>
<organism evidence="1 2">
    <name type="scientific">Araneus ventricosus</name>
    <name type="common">Orbweaver spider</name>
    <name type="synonym">Epeira ventricosa</name>
    <dbReference type="NCBI Taxonomy" id="182803"/>
    <lineage>
        <taxon>Eukaryota</taxon>
        <taxon>Metazoa</taxon>
        <taxon>Ecdysozoa</taxon>
        <taxon>Arthropoda</taxon>
        <taxon>Chelicerata</taxon>
        <taxon>Arachnida</taxon>
        <taxon>Araneae</taxon>
        <taxon>Araneomorphae</taxon>
        <taxon>Entelegynae</taxon>
        <taxon>Araneoidea</taxon>
        <taxon>Araneidae</taxon>
        <taxon>Araneus</taxon>
    </lineage>
</organism>
<dbReference type="EMBL" id="BGPR01007358">
    <property type="protein sequence ID" value="GBN26243.1"/>
    <property type="molecule type" value="Genomic_DNA"/>
</dbReference>
<name>A0A4Y2MHW9_ARAVE</name>
<proteinExistence type="predicted"/>
<evidence type="ECO:0000313" key="2">
    <source>
        <dbReference type="Proteomes" id="UP000499080"/>
    </source>
</evidence>
<protein>
    <submittedName>
        <fullName evidence="1">Uncharacterized protein</fullName>
    </submittedName>
</protein>
<keyword evidence="2" id="KW-1185">Reference proteome</keyword>
<evidence type="ECO:0000313" key="1">
    <source>
        <dbReference type="EMBL" id="GBN26243.1"/>
    </source>
</evidence>
<dbReference type="AlphaFoldDB" id="A0A4Y2MHW9"/>
<dbReference type="OrthoDB" id="10022108at2759"/>